<evidence type="ECO:0000259" key="1">
    <source>
        <dbReference type="Pfam" id="PF01636"/>
    </source>
</evidence>
<dbReference type="AlphaFoldDB" id="A0A0X8H0F0"/>
<dbReference type="STRING" id="1514105.AOC36_07185"/>
<dbReference type="InterPro" id="IPR011009">
    <property type="entry name" value="Kinase-like_dom_sf"/>
</dbReference>
<dbReference type="Gene3D" id="3.90.1200.10">
    <property type="match status" value="1"/>
</dbReference>
<dbReference type="PANTHER" id="PTHR41283:SF1">
    <property type="entry name" value="AMINOGLYCOSIDE PHOSPHOTRANSFERASE DOMAIN-CONTAINING PROTEIN"/>
    <property type="match status" value="1"/>
</dbReference>
<dbReference type="EMBL" id="CP013213">
    <property type="protein sequence ID" value="AMC93773.1"/>
    <property type="molecule type" value="Genomic_DNA"/>
</dbReference>
<keyword evidence="3" id="KW-1185">Reference proteome</keyword>
<dbReference type="RefSeq" id="WP_067632866.1">
    <property type="nucleotide sequence ID" value="NZ_CP013213.1"/>
</dbReference>
<gene>
    <name evidence="2" type="ORF">AOC36_07185</name>
</gene>
<dbReference type="InterPro" id="IPR002575">
    <property type="entry name" value="Aminoglycoside_PTrfase"/>
</dbReference>
<dbReference type="Pfam" id="PF01636">
    <property type="entry name" value="APH"/>
    <property type="match status" value="1"/>
</dbReference>
<proteinExistence type="predicted"/>
<organism evidence="2 3">
    <name type="scientific">Erysipelothrix larvae</name>
    <dbReference type="NCBI Taxonomy" id="1514105"/>
    <lineage>
        <taxon>Bacteria</taxon>
        <taxon>Bacillati</taxon>
        <taxon>Bacillota</taxon>
        <taxon>Erysipelotrichia</taxon>
        <taxon>Erysipelotrichales</taxon>
        <taxon>Erysipelotrichaceae</taxon>
        <taxon>Erysipelothrix</taxon>
    </lineage>
</organism>
<feature type="domain" description="Aminoglycoside phosphotransferase" evidence="1">
    <location>
        <begin position="20"/>
        <end position="241"/>
    </location>
</feature>
<evidence type="ECO:0000313" key="2">
    <source>
        <dbReference type="EMBL" id="AMC93773.1"/>
    </source>
</evidence>
<reference evidence="2 3" key="1">
    <citation type="submission" date="2015-10" db="EMBL/GenBank/DDBJ databases">
        <title>Erysipelothrix larvae sp. LV19 isolated from the larval gut of the rhinoceros beetle, Trypoxylus dichotomus.</title>
        <authorList>
            <person name="Lim S."/>
            <person name="Kim B.-C."/>
        </authorList>
    </citation>
    <scope>NUCLEOTIDE SEQUENCE [LARGE SCALE GENOMIC DNA]</scope>
    <source>
        <strain evidence="2 3">LV19</strain>
    </source>
</reference>
<dbReference type="KEGG" id="erl:AOC36_07185"/>
<sequence length="310" mass="36312">MFSFQIIQDIPVCKDAAYLELIEGGFSHDVNVLVYTKHHEYFLVRVGDASNLKVYTQEYEFLKRCETLNDAFPKPIDFGVLEQHHRVYRVYTWMEGVGLVNVLPTLDNHAQYACGVEAGQLLKAMHSINCDDTNEDWETLYNHKIDQKIQAYHLCGLRYPDDASCLKTIEAYRPYLNKRPSVYQHGDYHGSNMIYNPHNRVSIIDFNRVGVGDPWEEFNRIIWSVKVSEPFACGQIHGYFNQEPPHEFFKLLKLYSYVNAIASLPWAIPLGQEQIDIMHDNYQIMRDWYRDDSEIPTWYQTHGSIKKKDD</sequence>
<accession>A0A0X8H0F0</accession>
<dbReference type="SUPFAM" id="SSF56112">
    <property type="entry name" value="Protein kinase-like (PK-like)"/>
    <property type="match status" value="1"/>
</dbReference>
<dbReference type="OrthoDB" id="334783at2"/>
<name>A0A0X8H0F0_9FIRM</name>
<protein>
    <recommendedName>
        <fullName evidence="1">Aminoglycoside phosphotransferase domain-containing protein</fullName>
    </recommendedName>
</protein>
<dbReference type="Proteomes" id="UP000063781">
    <property type="component" value="Chromosome"/>
</dbReference>
<evidence type="ECO:0000313" key="3">
    <source>
        <dbReference type="Proteomes" id="UP000063781"/>
    </source>
</evidence>
<dbReference type="PANTHER" id="PTHR41283">
    <property type="entry name" value="AMINOGLYCOSIDE PHOSPHOTRANSFERASE"/>
    <property type="match status" value="1"/>
</dbReference>